<dbReference type="GO" id="GO:0005737">
    <property type="term" value="C:cytoplasm"/>
    <property type="evidence" value="ECO:0007669"/>
    <property type="project" value="TreeGrafter"/>
</dbReference>
<gene>
    <name evidence="3" type="ORF">SVUK_LOCUS2199</name>
</gene>
<protein>
    <submittedName>
        <fullName evidence="3">Uncharacterized protein</fullName>
    </submittedName>
</protein>
<keyword evidence="1" id="KW-0521">NADP</keyword>
<dbReference type="InterPro" id="IPR051468">
    <property type="entry name" value="Fungal_SecMetab_SDRs"/>
</dbReference>
<reference evidence="3 4" key="1">
    <citation type="submission" date="2018-11" db="EMBL/GenBank/DDBJ databases">
        <authorList>
            <consortium name="Pathogen Informatics"/>
        </authorList>
    </citation>
    <scope>NUCLEOTIDE SEQUENCE [LARGE SCALE GENOMIC DNA]</scope>
</reference>
<evidence type="ECO:0000313" key="3">
    <source>
        <dbReference type="EMBL" id="VDM67201.1"/>
    </source>
</evidence>
<keyword evidence="2" id="KW-0560">Oxidoreductase</keyword>
<dbReference type="PANTHER" id="PTHR43544:SF7">
    <property type="entry name" value="NADB-LER2"/>
    <property type="match status" value="1"/>
</dbReference>
<evidence type="ECO:0000256" key="1">
    <source>
        <dbReference type="ARBA" id="ARBA00022857"/>
    </source>
</evidence>
<name>A0A3P7I176_STRVU</name>
<accession>A0A3P7I176</accession>
<evidence type="ECO:0000256" key="2">
    <source>
        <dbReference type="ARBA" id="ARBA00023002"/>
    </source>
</evidence>
<sequence>MSRTATQFYSFKTIRGVTVLVNNAAKNLSYCTNQEPNRDDLLEIFNTNAAGATVLTQTFLPLLRKAASQIFTDEFSFNRAAIINISSTLGSLEKNRVGSGPNEDLLAYRMSKSAGMTIASGVPVVGTSVHGYGRRDDMLMCN</sequence>
<organism evidence="3 4">
    <name type="scientific">Strongylus vulgaris</name>
    <name type="common">Blood worm</name>
    <dbReference type="NCBI Taxonomy" id="40348"/>
    <lineage>
        <taxon>Eukaryota</taxon>
        <taxon>Metazoa</taxon>
        <taxon>Ecdysozoa</taxon>
        <taxon>Nematoda</taxon>
        <taxon>Chromadorea</taxon>
        <taxon>Rhabditida</taxon>
        <taxon>Rhabditina</taxon>
        <taxon>Rhabditomorpha</taxon>
        <taxon>Strongyloidea</taxon>
        <taxon>Strongylidae</taxon>
        <taxon>Strongylus</taxon>
    </lineage>
</organism>
<dbReference type="AlphaFoldDB" id="A0A3P7I176"/>
<proteinExistence type="predicted"/>
<dbReference type="EMBL" id="UYYB01004871">
    <property type="protein sequence ID" value="VDM67201.1"/>
    <property type="molecule type" value="Genomic_DNA"/>
</dbReference>
<dbReference type="InterPro" id="IPR036291">
    <property type="entry name" value="NAD(P)-bd_dom_sf"/>
</dbReference>
<keyword evidence="4" id="KW-1185">Reference proteome</keyword>
<dbReference type="Gene3D" id="3.40.50.720">
    <property type="entry name" value="NAD(P)-binding Rossmann-like Domain"/>
    <property type="match status" value="1"/>
</dbReference>
<dbReference type="PANTHER" id="PTHR43544">
    <property type="entry name" value="SHORT-CHAIN DEHYDROGENASE/REDUCTASE"/>
    <property type="match status" value="1"/>
</dbReference>
<evidence type="ECO:0000313" key="4">
    <source>
        <dbReference type="Proteomes" id="UP000270094"/>
    </source>
</evidence>
<dbReference type="SUPFAM" id="SSF51735">
    <property type="entry name" value="NAD(P)-binding Rossmann-fold domains"/>
    <property type="match status" value="1"/>
</dbReference>
<dbReference type="GO" id="GO:0016491">
    <property type="term" value="F:oxidoreductase activity"/>
    <property type="evidence" value="ECO:0007669"/>
    <property type="project" value="UniProtKB-KW"/>
</dbReference>
<dbReference type="OrthoDB" id="7289984at2759"/>
<dbReference type="Proteomes" id="UP000270094">
    <property type="component" value="Unassembled WGS sequence"/>
</dbReference>